<dbReference type="InterPro" id="IPR045445">
    <property type="entry name" value="DUF6502"/>
</dbReference>
<dbReference type="Proteomes" id="UP000192491">
    <property type="component" value="Unassembled WGS sequence"/>
</dbReference>
<dbReference type="EMBL" id="MTEJ01000085">
    <property type="protein sequence ID" value="OQX11559.1"/>
    <property type="molecule type" value="Genomic_DNA"/>
</dbReference>
<name>A0A1Y1QR27_9GAMM</name>
<protein>
    <submittedName>
        <fullName evidence="1">Uncharacterized protein</fullName>
    </submittedName>
</protein>
<accession>A0A1Y1QR27</accession>
<dbReference type="Pfam" id="PF20112">
    <property type="entry name" value="DUF6502"/>
    <property type="match status" value="1"/>
</dbReference>
<organism evidence="1 2">
    <name type="scientific">Thiothrix lacustris</name>
    <dbReference type="NCBI Taxonomy" id="525917"/>
    <lineage>
        <taxon>Bacteria</taxon>
        <taxon>Pseudomonadati</taxon>
        <taxon>Pseudomonadota</taxon>
        <taxon>Gammaproteobacteria</taxon>
        <taxon>Thiotrichales</taxon>
        <taxon>Thiotrichaceae</taxon>
        <taxon>Thiothrix</taxon>
    </lineage>
</organism>
<comment type="caution">
    <text evidence="1">The sequence shown here is derived from an EMBL/GenBank/DDBJ whole genome shotgun (WGS) entry which is preliminary data.</text>
</comment>
<proteinExistence type="predicted"/>
<evidence type="ECO:0000313" key="2">
    <source>
        <dbReference type="Proteomes" id="UP000192491"/>
    </source>
</evidence>
<dbReference type="AlphaFoldDB" id="A0A1Y1QR27"/>
<evidence type="ECO:0000313" key="1">
    <source>
        <dbReference type="EMBL" id="OQX11559.1"/>
    </source>
</evidence>
<gene>
    <name evidence="1" type="ORF">BWK73_17455</name>
</gene>
<sequence length="276" mass="31684">MDKTLRLAFYRIIKTLMRILYRKGVALGDFTQLVKQAYVDVVEQELARGGERVTTSRVAAITGLTRKDVAVLREREATETSQRYNRGVRVLTGWLHDAEFVNANTGQPAILPFRGEQGSFERLVQRYSGDMSSFAMLEEMKRIQVVRETLDGSSVELLSQVYIPQGDEGEKVALLGLDVPLLISTIDHNLTSRNPQDLRYQRKVSYDNLPIEVLPEFREFVQHDSQQLLLRFNAWLYRHDRDSNADIKGTGRMQAGVGIYYFEQPVDVEKDEKHED</sequence>
<reference evidence="1 2" key="1">
    <citation type="submission" date="2017-01" db="EMBL/GenBank/DDBJ databases">
        <title>Novel large sulfur bacteria in the metagenomes of groundwater-fed chemosynthetic microbial mats in the Lake Huron basin.</title>
        <authorList>
            <person name="Sharrar A.M."/>
            <person name="Flood B.E."/>
            <person name="Bailey J.V."/>
            <person name="Jones D.S."/>
            <person name="Biddanda B."/>
            <person name="Ruberg S.A."/>
            <person name="Marcus D.N."/>
            <person name="Dick G.J."/>
        </authorList>
    </citation>
    <scope>NUCLEOTIDE SEQUENCE [LARGE SCALE GENOMIC DNA]</scope>
    <source>
        <strain evidence="1">A8</strain>
    </source>
</reference>